<protein>
    <submittedName>
        <fullName evidence="1">Uncharacterized protein</fullName>
    </submittedName>
</protein>
<name>A0A0V1EPD4_TRIPS</name>
<accession>A0A0V1EPD4</accession>
<gene>
    <name evidence="1" type="ORF">T4A_213</name>
</gene>
<comment type="caution">
    <text evidence="1">The sequence shown here is derived from an EMBL/GenBank/DDBJ whole genome shotgun (WGS) entry which is preliminary data.</text>
</comment>
<sequence length="147" mass="17127">MLLLRALPKCKFLKCYRQFLQTVLSDICEKHFAAAVLILSHLSMGQSLWSKEVKNSLAHNIRKFLQTFPFSSHLIGKSREHWQRECESGRGRSDDSEEVEVEEEEYVDGDDSSALRTVYRSTFLSCLSLIKKYVNLLYIVLFHKTYT</sequence>
<dbReference type="Proteomes" id="UP000054632">
    <property type="component" value="Unassembled WGS sequence"/>
</dbReference>
<evidence type="ECO:0000313" key="1">
    <source>
        <dbReference type="EMBL" id="KRY75615.1"/>
    </source>
</evidence>
<proteinExistence type="predicted"/>
<dbReference type="EMBL" id="JYDR01000016">
    <property type="protein sequence ID" value="KRY75615.1"/>
    <property type="molecule type" value="Genomic_DNA"/>
</dbReference>
<evidence type="ECO:0000313" key="2">
    <source>
        <dbReference type="Proteomes" id="UP000054632"/>
    </source>
</evidence>
<reference evidence="1 2" key="1">
    <citation type="submission" date="2015-01" db="EMBL/GenBank/DDBJ databases">
        <title>Evolution of Trichinella species and genotypes.</title>
        <authorList>
            <person name="Korhonen P.K."/>
            <person name="Edoardo P."/>
            <person name="Giuseppe L.R."/>
            <person name="Gasser R.B."/>
        </authorList>
    </citation>
    <scope>NUCLEOTIDE SEQUENCE [LARGE SCALE GENOMIC DNA]</scope>
    <source>
        <strain evidence="1">ISS13</strain>
    </source>
</reference>
<dbReference type="AlphaFoldDB" id="A0A0V1EPD4"/>
<organism evidence="1 2">
    <name type="scientific">Trichinella pseudospiralis</name>
    <name type="common">Parasitic roundworm</name>
    <dbReference type="NCBI Taxonomy" id="6337"/>
    <lineage>
        <taxon>Eukaryota</taxon>
        <taxon>Metazoa</taxon>
        <taxon>Ecdysozoa</taxon>
        <taxon>Nematoda</taxon>
        <taxon>Enoplea</taxon>
        <taxon>Dorylaimia</taxon>
        <taxon>Trichinellida</taxon>
        <taxon>Trichinellidae</taxon>
        <taxon>Trichinella</taxon>
    </lineage>
</organism>